<name>A0A0E9QB32_ANGAN</name>
<dbReference type="AlphaFoldDB" id="A0A0E9QB32"/>
<proteinExistence type="predicted"/>
<accession>A0A0E9QB32</accession>
<reference evidence="1" key="2">
    <citation type="journal article" date="2015" name="Fish Shellfish Immunol.">
        <title>Early steps in the European eel (Anguilla anguilla)-Vibrio vulnificus interaction in the gills: Role of the RtxA13 toxin.</title>
        <authorList>
            <person name="Callol A."/>
            <person name="Pajuelo D."/>
            <person name="Ebbesson L."/>
            <person name="Teles M."/>
            <person name="MacKenzie S."/>
            <person name="Amaro C."/>
        </authorList>
    </citation>
    <scope>NUCLEOTIDE SEQUENCE</scope>
</reference>
<protein>
    <submittedName>
        <fullName evidence="1">Uncharacterized protein</fullName>
    </submittedName>
</protein>
<sequence length="48" mass="5719">MQISGFFFVNFHSHKTPQDQIFPHIQKPRNTCNHIHIRRGTIAQGREF</sequence>
<organism evidence="1">
    <name type="scientific">Anguilla anguilla</name>
    <name type="common">European freshwater eel</name>
    <name type="synonym">Muraena anguilla</name>
    <dbReference type="NCBI Taxonomy" id="7936"/>
    <lineage>
        <taxon>Eukaryota</taxon>
        <taxon>Metazoa</taxon>
        <taxon>Chordata</taxon>
        <taxon>Craniata</taxon>
        <taxon>Vertebrata</taxon>
        <taxon>Euteleostomi</taxon>
        <taxon>Actinopterygii</taxon>
        <taxon>Neopterygii</taxon>
        <taxon>Teleostei</taxon>
        <taxon>Anguilliformes</taxon>
        <taxon>Anguillidae</taxon>
        <taxon>Anguilla</taxon>
    </lineage>
</organism>
<dbReference type="EMBL" id="GBXM01095032">
    <property type="protein sequence ID" value="JAH13545.1"/>
    <property type="molecule type" value="Transcribed_RNA"/>
</dbReference>
<reference evidence="1" key="1">
    <citation type="submission" date="2014-11" db="EMBL/GenBank/DDBJ databases">
        <authorList>
            <person name="Amaro Gonzalez C."/>
        </authorList>
    </citation>
    <scope>NUCLEOTIDE SEQUENCE</scope>
</reference>
<evidence type="ECO:0000313" key="1">
    <source>
        <dbReference type="EMBL" id="JAH13545.1"/>
    </source>
</evidence>